<dbReference type="Pfam" id="PF25994">
    <property type="entry name" value="HH_AprE"/>
    <property type="match status" value="1"/>
</dbReference>
<accession>A0A2S2CUF0</accession>
<organism evidence="13 14">
    <name type="scientific">Azospirillum thermophilum</name>
    <dbReference type="NCBI Taxonomy" id="2202148"/>
    <lineage>
        <taxon>Bacteria</taxon>
        <taxon>Pseudomonadati</taxon>
        <taxon>Pseudomonadota</taxon>
        <taxon>Alphaproteobacteria</taxon>
        <taxon>Rhodospirillales</taxon>
        <taxon>Azospirillaceae</taxon>
        <taxon>Azospirillum</taxon>
    </lineage>
</organism>
<dbReference type="PANTHER" id="PTHR30386">
    <property type="entry name" value="MEMBRANE FUSION SUBUNIT OF EMRAB-TOLC MULTIDRUG EFFLUX PUMP"/>
    <property type="match status" value="1"/>
</dbReference>
<keyword evidence="7 9" id="KW-1133">Transmembrane helix</keyword>
<dbReference type="KEGG" id="azz:DEW08_18565"/>
<keyword evidence="14" id="KW-1185">Reference proteome</keyword>
<dbReference type="EMBL" id="CP029354">
    <property type="protein sequence ID" value="AWK88131.1"/>
    <property type="molecule type" value="Genomic_DNA"/>
</dbReference>
<dbReference type="SUPFAM" id="SSF111369">
    <property type="entry name" value="HlyD-like secretion proteins"/>
    <property type="match status" value="1"/>
</dbReference>
<feature type="transmembrane region" description="Helical" evidence="9">
    <location>
        <begin position="20"/>
        <end position="41"/>
    </location>
</feature>
<dbReference type="PRINTS" id="PR01490">
    <property type="entry name" value="RTXTOXIND"/>
</dbReference>
<evidence type="ECO:0000256" key="10">
    <source>
        <dbReference type="SAM" id="Coils"/>
    </source>
</evidence>
<dbReference type="Pfam" id="PF26002">
    <property type="entry name" value="Beta-barrel_AprE"/>
    <property type="match status" value="1"/>
</dbReference>
<dbReference type="AlphaFoldDB" id="A0A2S2CUF0"/>
<keyword evidence="6 9" id="KW-0812">Transmembrane</keyword>
<feature type="domain" description="AprE-like long alpha-helical hairpin" evidence="11">
    <location>
        <begin position="98"/>
        <end position="285"/>
    </location>
</feature>
<dbReference type="Proteomes" id="UP000245629">
    <property type="component" value="Chromosome 3"/>
</dbReference>
<dbReference type="GO" id="GO:0015031">
    <property type="term" value="P:protein transport"/>
    <property type="evidence" value="ECO:0007669"/>
    <property type="project" value="InterPro"/>
</dbReference>
<dbReference type="Gene3D" id="1.10.287.1490">
    <property type="match status" value="1"/>
</dbReference>
<evidence type="ECO:0000256" key="5">
    <source>
        <dbReference type="ARBA" id="ARBA00022519"/>
    </source>
</evidence>
<dbReference type="OrthoDB" id="9810980at2"/>
<evidence type="ECO:0000313" key="13">
    <source>
        <dbReference type="EMBL" id="AWK88131.1"/>
    </source>
</evidence>
<feature type="coiled-coil region" evidence="10">
    <location>
        <begin position="102"/>
        <end position="129"/>
    </location>
</feature>
<proteinExistence type="inferred from homology"/>
<evidence type="ECO:0000256" key="3">
    <source>
        <dbReference type="ARBA" id="ARBA00022448"/>
    </source>
</evidence>
<feature type="coiled-coil region" evidence="10">
    <location>
        <begin position="159"/>
        <end position="193"/>
    </location>
</feature>
<sequence length="447" mass="48133">MTMLTGNDAGPSGPRSDGVLATASVGLAVIALFFGVMLGWAAQARLAGAVIVSGVVKVISDRQPVKHQESGMVAEVAVAEGQEVAAGQLLLKLESTQAKALADQLAGQLDRLSAEEARLAAERDGLEEILFPEFLTARAADSRAMQVMATERALFASRREALEGEIGLLRQSIRQMEEQIAGRQGEIRSLDRQLGLILQETQDIRYLFDKGYAPKSKLLALERAAAALEGQQASLRAGVAETGKSIEQARMRMAQLSHDRLAEVNDQLSQTRSALRDTEPRLRAALRQLDLTEIRAPLAGRVMALSVRAPGRVIQPGDLLMEIVPSSQALVVEGPVRPEDIDDIETGMGAEVKLVGLNQRLAPRLPARVATISADRMTDPRTGSPFYQVQLTVDDSALAETGRSLGHRVSLLPGMPAQVAIATRERTVLDYLLSPITEGLDRALREP</sequence>
<dbReference type="Gene3D" id="2.40.50.100">
    <property type="match status" value="1"/>
</dbReference>
<feature type="domain" description="AprE-like beta-barrel" evidence="12">
    <location>
        <begin position="330"/>
        <end position="424"/>
    </location>
</feature>
<keyword evidence="3 9" id="KW-0813">Transport</keyword>
<dbReference type="Gene3D" id="2.40.30.170">
    <property type="match status" value="1"/>
</dbReference>
<keyword evidence="8 9" id="KW-0472">Membrane</keyword>
<dbReference type="InterPro" id="IPR058781">
    <property type="entry name" value="HH_AprE-like"/>
</dbReference>
<keyword evidence="5 9" id="KW-0997">Cell inner membrane</keyword>
<evidence type="ECO:0000256" key="9">
    <source>
        <dbReference type="RuleBase" id="RU365093"/>
    </source>
</evidence>
<dbReference type="InterPro" id="IPR050739">
    <property type="entry name" value="MFP"/>
</dbReference>
<evidence type="ECO:0000256" key="7">
    <source>
        <dbReference type="ARBA" id="ARBA00022989"/>
    </source>
</evidence>
<keyword evidence="10" id="KW-0175">Coiled coil</keyword>
<reference evidence="14" key="1">
    <citation type="submission" date="2018-05" db="EMBL/GenBank/DDBJ databases">
        <title>Azospirillum thermophila sp. nov., a novel isolated from hot spring.</title>
        <authorList>
            <person name="Zhao Z."/>
        </authorList>
    </citation>
    <scope>NUCLEOTIDE SEQUENCE [LARGE SCALE GENOMIC DNA]</scope>
    <source>
        <strain evidence="14">CFH 70021</strain>
    </source>
</reference>
<dbReference type="InterPro" id="IPR010129">
    <property type="entry name" value="T1SS_HlyD"/>
</dbReference>
<evidence type="ECO:0000259" key="11">
    <source>
        <dbReference type="Pfam" id="PF25994"/>
    </source>
</evidence>
<dbReference type="InterPro" id="IPR058982">
    <property type="entry name" value="Beta-barrel_AprE"/>
</dbReference>
<comment type="similarity">
    <text evidence="2 9">Belongs to the membrane fusion protein (MFP) (TC 8.A.1) family.</text>
</comment>
<evidence type="ECO:0000256" key="1">
    <source>
        <dbReference type="ARBA" id="ARBA00004377"/>
    </source>
</evidence>
<evidence type="ECO:0000256" key="4">
    <source>
        <dbReference type="ARBA" id="ARBA00022475"/>
    </source>
</evidence>
<evidence type="ECO:0000256" key="8">
    <source>
        <dbReference type="ARBA" id="ARBA00023136"/>
    </source>
</evidence>
<name>A0A2S2CUF0_9PROT</name>
<gene>
    <name evidence="13" type="ORF">DEW08_18565</name>
</gene>
<dbReference type="NCBIfam" id="TIGR01843">
    <property type="entry name" value="type_I_hlyD"/>
    <property type="match status" value="1"/>
</dbReference>
<dbReference type="RefSeq" id="WP_109330079.1">
    <property type="nucleotide sequence ID" value="NZ_CP029354.1"/>
</dbReference>
<dbReference type="GO" id="GO:0005886">
    <property type="term" value="C:plasma membrane"/>
    <property type="evidence" value="ECO:0007669"/>
    <property type="project" value="UniProtKB-SubCell"/>
</dbReference>
<evidence type="ECO:0000256" key="6">
    <source>
        <dbReference type="ARBA" id="ARBA00022692"/>
    </source>
</evidence>
<dbReference type="PANTHER" id="PTHR30386:SF17">
    <property type="entry name" value="ALKALINE PROTEASE SECRETION PROTEIN APRE"/>
    <property type="match status" value="1"/>
</dbReference>
<evidence type="ECO:0000256" key="2">
    <source>
        <dbReference type="ARBA" id="ARBA00009477"/>
    </source>
</evidence>
<evidence type="ECO:0000259" key="12">
    <source>
        <dbReference type="Pfam" id="PF26002"/>
    </source>
</evidence>
<comment type="subcellular location">
    <subcellularLocation>
        <location evidence="1 9">Cell inner membrane</location>
        <topology evidence="1 9">Single-pass membrane protein</topology>
    </subcellularLocation>
</comment>
<evidence type="ECO:0000313" key="14">
    <source>
        <dbReference type="Proteomes" id="UP000245629"/>
    </source>
</evidence>
<keyword evidence="4 9" id="KW-1003">Cell membrane</keyword>
<protein>
    <recommendedName>
        <fullName evidence="9">Membrane fusion protein (MFP) family protein</fullName>
    </recommendedName>
</protein>